<feature type="domain" description="SnoaL-like" evidence="8">
    <location>
        <begin position="188"/>
        <end position="262"/>
    </location>
</feature>
<comment type="subunit">
    <text evidence="2">Interacts transiently with the RNA polymerase catalytic core formed by RpoA, RpoB, RpoC and RpoZ (2 alpha, 1 beta, 1 beta' and 1 omega subunit) to form the RNA polymerase holoenzyme that can initiate transcription.</text>
</comment>
<dbReference type="Pfam" id="PF04542">
    <property type="entry name" value="Sigma70_r2"/>
    <property type="match status" value="1"/>
</dbReference>
<dbReference type="InterPro" id="IPR014284">
    <property type="entry name" value="RNA_pol_sigma-70_dom"/>
</dbReference>
<dbReference type="InterPro" id="IPR036388">
    <property type="entry name" value="WH-like_DNA-bd_sf"/>
</dbReference>
<dbReference type="InterPro" id="IPR007627">
    <property type="entry name" value="RNA_pol_sigma70_r2"/>
</dbReference>
<dbReference type="InterPro" id="IPR037401">
    <property type="entry name" value="SnoaL-like"/>
</dbReference>
<dbReference type="Pfam" id="PF12680">
    <property type="entry name" value="SnoaL_2"/>
    <property type="match status" value="1"/>
</dbReference>
<dbReference type="Gene3D" id="1.10.1740.10">
    <property type="match status" value="1"/>
</dbReference>
<organism evidence="9 10">
    <name type="scientific">Actinoplanes aureus</name>
    <dbReference type="NCBI Taxonomy" id="2792083"/>
    <lineage>
        <taxon>Bacteria</taxon>
        <taxon>Bacillati</taxon>
        <taxon>Actinomycetota</taxon>
        <taxon>Actinomycetes</taxon>
        <taxon>Micromonosporales</taxon>
        <taxon>Micromonosporaceae</taxon>
        <taxon>Actinoplanes</taxon>
    </lineage>
</organism>
<sequence>MSEPTAMPGAIAAADDQTEFYLDQRELLFALAYNLTGCVADTEDVLQDTWLAWAAAPRSEIGNPRAYLVRIAVNSALGRLRRASRAREHYLGPWLPEPVLTTPDAAESAVAGESVSLALMVVLETLTPLERAVFVLREAFAYDYTEIASLLDRTPVAVRQLAHRARQRVRARQPRRAARPQAVRAVTERFLDAALGGNMDTLLEVLAPDVRLWTDGGGRRHAALRVIEGRAKVLRLIGHNLAGLPALTVRPVDVIGGPATLLVVAEEIFAVLVVELADDDRVGGIYAVLNPDKLTGVVRRRVPAARRASPVPVPADTPAAG</sequence>
<dbReference type="SUPFAM" id="SSF54427">
    <property type="entry name" value="NTF2-like"/>
    <property type="match status" value="1"/>
</dbReference>
<evidence type="ECO:0000256" key="3">
    <source>
        <dbReference type="ARBA" id="ARBA00023015"/>
    </source>
</evidence>
<evidence type="ECO:0000256" key="1">
    <source>
        <dbReference type="ARBA" id="ARBA00010641"/>
    </source>
</evidence>
<dbReference type="InterPro" id="IPR032710">
    <property type="entry name" value="NTF2-like_dom_sf"/>
</dbReference>
<keyword evidence="3" id="KW-0805">Transcription regulation</keyword>
<protein>
    <submittedName>
        <fullName evidence="9">RNA polymerase sigma factor SigJ</fullName>
    </submittedName>
</protein>
<dbReference type="SUPFAM" id="SSF88946">
    <property type="entry name" value="Sigma2 domain of RNA polymerase sigma factors"/>
    <property type="match status" value="1"/>
</dbReference>
<name>A0A931G5S8_9ACTN</name>
<dbReference type="Proteomes" id="UP000598146">
    <property type="component" value="Unassembled WGS sequence"/>
</dbReference>
<dbReference type="InterPro" id="IPR013249">
    <property type="entry name" value="RNA_pol_sigma70_r4_t2"/>
</dbReference>
<dbReference type="InterPro" id="IPR013324">
    <property type="entry name" value="RNA_pol_sigma_r3/r4-like"/>
</dbReference>
<comment type="similarity">
    <text evidence="1">Belongs to the sigma-70 factor family. ECF subfamily.</text>
</comment>
<dbReference type="Pfam" id="PF08281">
    <property type="entry name" value="Sigma70_r4_2"/>
    <property type="match status" value="1"/>
</dbReference>
<dbReference type="GO" id="GO:0006352">
    <property type="term" value="P:DNA-templated transcription initiation"/>
    <property type="evidence" value="ECO:0007669"/>
    <property type="project" value="InterPro"/>
</dbReference>
<dbReference type="GO" id="GO:0003677">
    <property type="term" value="F:DNA binding"/>
    <property type="evidence" value="ECO:0007669"/>
    <property type="project" value="InterPro"/>
</dbReference>
<gene>
    <name evidence="9" type="primary">sigJ</name>
    <name evidence="9" type="ORF">I4J89_34400</name>
</gene>
<dbReference type="InterPro" id="IPR013325">
    <property type="entry name" value="RNA_pol_sigma_r2"/>
</dbReference>
<dbReference type="GO" id="GO:0016987">
    <property type="term" value="F:sigma factor activity"/>
    <property type="evidence" value="ECO:0007669"/>
    <property type="project" value="UniProtKB-KW"/>
</dbReference>
<dbReference type="AlphaFoldDB" id="A0A931G5S8"/>
<evidence type="ECO:0000259" key="8">
    <source>
        <dbReference type="Pfam" id="PF12680"/>
    </source>
</evidence>
<dbReference type="RefSeq" id="WP_196418321.1">
    <property type="nucleotide sequence ID" value="NZ_JADQTO010000021.1"/>
</dbReference>
<evidence type="ECO:0000256" key="4">
    <source>
        <dbReference type="ARBA" id="ARBA00023082"/>
    </source>
</evidence>
<keyword evidence="5" id="KW-0804">Transcription</keyword>
<dbReference type="NCBIfam" id="TIGR02937">
    <property type="entry name" value="sigma70-ECF"/>
    <property type="match status" value="1"/>
</dbReference>
<evidence type="ECO:0000313" key="10">
    <source>
        <dbReference type="Proteomes" id="UP000598146"/>
    </source>
</evidence>
<dbReference type="EMBL" id="JADQTO010000021">
    <property type="protein sequence ID" value="MBG0566549.1"/>
    <property type="molecule type" value="Genomic_DNA"/>
</dbReference>
<dbReference type="NCBIfam" id="NF007214">
    <property type="entry name" value="PRK09636.1"/>
    <property type="match status" value="1"/>
</dbReference>
<evidence type="ECO:0000256" key="5">
    <source>
        <dbReference type="ARBA" id="ARBA00023163"/>
    </source>
</evidence>
<dbReference type="Gene3D" id="1.10.10.10">
    <property type="entry name" value="Winged helix-like DNA-binding domain superfamily/Winged helix DNA-binding domain"/>
    <property type="match status" value="1"/>
</dbReference>
<keyword evidence="4" id="KW-0731">Sigma factor</keyword>
<dbReference type="PANTHER" id="PTHR30173:SF36">
    <property type="entry name" value="ECF RNA POLYMERASE SIGMA FACTOR SIGJ"/>
    <property type="match status" value="1"/>
</dbReference>
<evidence type="ECO:0000259" key="6">
    <source>
        <dbReference type="Pfam" id="PF04542"/>
    </source>
</evidence>
<evidence type="ECO:0000313" key="9">
    <source>
        <dbReference type="EMBL" id="MBG0566549.1"/>
    </source>
</evidence>
<feature type="domain" description="RNA polymerase sigma-70 region 2" evidence="6">
    <location>
        <begin position="25"/>
        <end position="85"/>
    </location>
</feature>
<evidence type="ECO:0000256" key="2">
    <source>
        <dbReference type="ARBA" id="ARBA00011344"/>
    </source>
</evidence>
<keyword evidence="10" id="KW-1185">Reference proteome</keyword>
<comment type="caution">
    <text evidence="9">The sequence shown here is derived from an EMBL/GenBank/DDBJ whole genome shotgun (WGS) entry which is preliminary data.</text>
</comment>
<dbReference type="Gene3D" id="3.10.450.50">
    <property type="match status" value="1"/>
</dbReference>
<evidence type="ECO:0000259" key="7">
    <source>
        <dbReference type="Pfam" id="PF08281"/>
    </source>
</evidence>
<proteinExistence type="inferred from homology"/>
<dbReference type="SUPFAM" id="SSF88659">
    <property type="entry name" value="Sigma3 and sigma4 domains of RNA polymerase sigma factors"/>
    <property type="match status" value="1"/>
</dbReference>
<dbReference type="InterPro" id="IPR052704">
    <property type="entry name" value="ECF_Sigma-70_Domain"/>
</dbReference>
<dbReference type="PANTHER" id="PTHR30173">
    <property type="entry name" value="SIGMA 19 FACTOR"/>
    <property type="match status" value="1"/>
</dbReference>
<feature type="domain" description="RNA polymerase sigma factor 70 region 4 type 2" evidence="7">
    <location>
        <begin position="117"/>
        <end position="168"/>
    </location>
</feature>
<reference evidence="9" key="1">
    <citation type="submission" date="2020-11" db="EMBL/GenBank/DDBJ databases">
        <title>Isolation and identification of active actinomycetes.</title>
        <authorList>
            <person name="Sun X."/>
        </authorList>
    </citation>
    <scope>NUCLEOTIDE SEQUENCE</scope>
    <source>
        <strain evidence="9">NEAU-A11</strain>
    </source>
</reference>
<accession>A0A931G5S8</accession>